<feature type="compositionally biased region" description="Low complexity" evidence="4">
    <location>
        <begin position="709"/>
        <end position="724"/>
    </location>
</feature>
<dbReference type="SMART" id="SM00544">
    <property type="entry name" value="MA3"/>
    <property type="match status" value="1"/>
</dbReference>
<feature type="region of interest" description="Disordered" evidence="4">
    <location>
        <begin position="699"/>
        <end position="724"/>
    </location>
</feature>
<dbReference type="Proteomes" id="UP001151582">
    <property type="component" value="Unassembled WGS sequence"/>
</dbReference>
<feature type="region of interest" description="Disordered" evidence="4">
    <location>
        <begin position="497"/>
        <end position="529"/>
    </location>
</feature>
<feature type="compositionally biased region" description="Basic and acidic residues" evidence="4">
    <location>
        <begin position="74"/>
        <end position="83"/>
    </location>
</feature>
<dbReference type="Pfam" id="PF02847">
    <property type="entry name" value="MA3"/>
    <property type="match status" value="1"/>
</dbReference>
<feature type="compositionally biased region" description="Low complexity" evidence="4">
    <location>
        <begin position="272"/>
        <end position="282"/>
    </location>
</feature>
<dbReference type="OrthoDB" id="361797at2759"/>
<dbReference type="Gene3D" id="1.25.40.180">
    <property type="match status" value="1"/>
</dbReference>
<feature type="compositionally biased region" description="Acidic residues" evidence="4">
    <location>
        <begin position="245"/>
        <end position="255"/>
    </location>
</feature>
<gene>
    <name evidence="6" type="primary">SGD1</name>
    <name evidence="6" type="ORF">H4R34_002144</name>
</gene>
<feature type="compositionally biased region" description="Basic and acidic residues" evidence="4">
    <location>
        <begin position="109"/>
        <end position="119"/>
    </location>
</feature>
<accession>A0A9W8EDU4</accession>
<organism evidence="6 7">
    <name type="scientific">Dimargaris verticillata</name>
    <dbReference type="NCBI Taxonomy" id="2761393"/>
    <lineage>
        <taxon>Eukaryota</taxon>
        <taxon>Fungi</taxon>
        <taxon>Fungi incertae sedis</taxon>
        <taxon>Zoopagomycota</taxon>
        <taxon>Kickxellomycotina</taxon>
        <taxon>Dimargaritomycetes</taxon>
        <taxon>Dimargaritales</taxon>
        <taxon>Dimargaritaceae</taxon>
        <taxon>Dimargaris</taxon>
    </lineage>
</organism>
<evidence type="ECO:0000256" key="4">
    <source>
        <dbReference type="SAM" id="MobiDB-lite"/>
    </source>
</evidence>
<dbReference type="SUPFAM" id="SSF48371">
    <property type="entry name" value="ARM repeat"/>
    <property type="match status" value="1"/>
</dbReference>
<dbReference type="EMBL" id="JANBQB010000132">
    <property type="protein sequence ID" value="KAJ1981267.1"/>
    <property type="molecule type" value="Genomic_DNA"/>
</dbReference>
<dbReference type="GO" id="GO:0042274">
    <property type="term" value="P:ribosomal small subunit biogenesis"/>
    <property type="evidence" value="ECO:0007669"/>
    <property type="project" value="TreeGrafter"/>
</dbReference>
<dbReference type="PANTHER" id="PTHR18034">
    <property type="entry name" value="CELL CYCLE CONTROL PROTEIN CWF22-RELATED"/>
    <property type="match status" value="1"/>
</dbReference>
<dbReference type="AlphaFoldDB" id="A0A9W8EDU4"/>
<feature type="compositionally biased region" description="Polar residues" evidence="4">
    <location>
        <begin position="352"/>
        <end position="369"/>
    </location>
</feature>
<protein>
    <submittedName>
        <fullName evidence="6">Suppressor of glycerol defect</fullName>
    </submittedName>
</protein>
<feature type="region of interest" description="Disordered" evidence="4">
    <location>
        <begin position="1"/>
        <end position="130"/>
    </location>
</feature>
<comment type="caution">
    <text evidence="6">The sequence shown here is derived from an EMBL/GenBank/DDBJ whole genome shotgun (WGS) entry which is preliminary data.</text>
</comment>
<feature type="compositionally biased region" description="Polar residues" evidence="4">
    <location>
        <begin position="699"/>
        <end position="708"/>
    </location>
</feature>
<feature type="compositionally biased region" description="Acidic residues" evidence="4">
    <location>
        <begin position="299"/>
        <end position="310"/>
    </location>
</feature>
<feature type="region of interest" description="Disordered" evidence="4">
    <location>
        <begin position="199"/>
        <end position="333"/>
    </location>
</feature>
<feature type="compositionally biased region" description="Polar residues" evidence="4">
    <location>
        <begin position="11"/>
        <end position="27"/>
    </location>
</feature>
<evidence type="ECO:0000313" key="6">
    <source>
        <dbReference type="EMBL" id="KAJ1981267.1"/>
    </source>
</evidence>
<evidence type="ECO:0000256" key="1">
    <source>
        <dbReference type="ARBA" id="ARBA00004604"/>
    </source>
</evidence>
<name>A0A9W8EDU4_9FUNG</name>
<keyword evidence="7" id="KW-1185">Reference proteome</keyword>
<dbReference type="InterPro" id="IPR003890">
    <property type="entry name" value="MIF4G-like_typ-3"/>
</dbReference>
<sequence>MPGIPKAQYRRPTTTELLSEIANTQQTEDGDNDFQGLRTGRSYTKRKRGATRKEQRKQEREQKKKRRVHFHAKGHTDEPDTKKVAPPGGKANANSTSAKASGAKRSIFKKPDPETEEAKKARRVQKLAEQNPHFFSTLDVGQILAMGGDPQLRQAPGTSASNVLAEEDRERRYLEKMLGIKASESGKITSGMKADGLDYLLGNFDGDESDDQANGINIESLESDEYDSDLLPEAYAGAGSRSATEDEADDDDDAEPGTCTDFSDAPFTLFADDSSQDYVSSDTSDDDDDRQDMARSDGDSDSDDDDDGSDEEHGLEICPPSLPEPMPTQEANVGDARVQAATNLTAHAAPSSMATRSRLLSKSASQTATAPARARYVPPHLRAKVATSSEPVDEQTQRLRRQVQGLLNRLGENNLESIATETVQLYRDNPRALVNQALTKVLLQTLTSQTNLLGSFVSLIAAYVATIHRLVGTESAAGFIQEAMELLDKVYETAHTQSVQRDAREHNDTQSSTLDTANGKESDNDDEEQFDTATRECVALVALLGELYNYHVITHRLLYDLMLVFSQTVVEIDVELVLKLVKVAGHQLRQDDPLLLKEIIVAINKAAKEYELTRPLSARTKFMLDMFSQLRTNRMKASLSASVETTNRLKKFLGGLANKHKDAVVTAEPLGVSLQDIRDVDTRGKWWLVGSSWTGHGNFTGTGQDNSQGGPAATTGSAGTPAAGDRWSKQLLAMARRLKLNTDIRRSIFMALMTSEDYVECFERLLRLQLKETQEREIPRVLLRCCASEKVYNPYYAVVAEKLCQFHRRFKVTFRFTLWDFLRQVGGIQDENTVAGAPDTLVGMDRGSDGEYSSHGAGLGEKPVFHIVNYARFYAHLICQQALSLAVLKPINFAKLSTHGTLFLQFLFIHIYLTFGTKSRADVQSLIEIFGRAPEHSEVLANGVLFFLMTYVKQSNLAKSDAEKAVLKWGCKLTKEVFENHGRR</sequence>
<dbReference type="PANTHER" id="PTHR18034:SF4">
    <property type="entry name" value="NUCLEOLAR MIF4G DOMAIN-CONTAINING PROTEIN 1"/>
    <property type="match status" value="1"/>
</dbReference>
<feature type="compositionally biased region" description="Acidic residues" evidence="4">
    <location>
        <begin position="221"/>
        <end position="230"/>
    </location>
</feature>
<dbReference type="InterPro" id="IPR050781">
    <property type="entry name" value="CWC22_splicing_factor"/>
</dbReference>
<dbReference type="Pfam" id="PF02854">
    <property type="entry name" value="MIF4G"/>
    <property type="match status" value="1"/>
</dbReference>
<comment type="subcellular location">
    <subcellularLocation>
        <location evidence="1">Nucleus</location>
        <location evidence="1">Nucleolus</location>
    </subcellularLocation>
</comment>
<feature type="domain" description="MI" evidence="5">
    <location>
        <begin position="743"/>
        <end position="893"/>
    </location>
</feature>
<feature type="region of interest" description="Disordered" evidence="4">
    <location>
        <begin position="346"/>
        <end position="378"/>
    </location>
</feature>
<dbReference type="GO" id="GO:0005730">
    <property type="term" value="C:nucleolus"/>
    <property type="evidence" value="ECO:0007669"/>
    <property type="project" value="UniProtKB-SubCell"/>
</dbReference>
<proteinExistence type="inferred from homology"/>
<evidence type="ECO:0000259" key="5">
    <source>
        <dbReference type="PROSITE" id="PS51366"/>
    </source>
</evidence>
<dbReference type="InterPro" id="IPR003891">
    <property type="entry name" value="Initiation_fac_eIF4g_MI"/>
</dbReference>
<dbReference type="InterPro" id="IPR016024">
    <property type="entry name" value="ARM-type_fold"/>
</dbReference>
<feature type="compositionally biased region" description="Basic and acidic residues" evidence="4">
    <location>
        <begin position="51"/>
        <end position="62"/>
    </location>
</feature>
<feature type="compositionally biased region" description="Basic residues" evidence="4">
    <location>
        <begin position="63"/>
        <end position="73"/>
    </location>
</feature>
<dbReference type="GO" id="GO:0003723">
    <property type="term" value="F:RNA binding"/>
    <property type="evidence" value="ECO:0007669"/>
    <property type="project" value="InterPro"/>
</dbReference>
<evidence type="ECO:0000313" key="7">
    <source>
        <dbReference type="Proteomes" id="UP001151582"/>
    </source>
</evidence>
<feature type="compositionally biased region" description="Low complexity" evidence="4">
    <location>
        <begin position="89"/>
        <end position="104"/>
    </location>
</feature>
<dbReference type="SMART" id="SM00543">
    <property type="entry name" value="MIF4G"/>
    <property type="match status" value="1"/>
</dbReference>
<comment type="similarity">
    <text evidence="2">Belongs to the CWC22 family.</text>
</comment>
<keyword evidence="3" id="KW-0539">Nucleus</keyword>
<dbReference type="PROSITE" id="PS51366">
    <property type="entry name" value="MI"/>
    <property type="match status" value="1"/>
</dbReference>
<reference evidence="6" key="1">
    <citation type="submission" date="2022-07" db="EMBL/GenBank/DDBJ databases">
        <title>Phylogenomic reconstructions and comparative analyses of Kickxellomycotina fungi.</title>
        <authorList>
            <person name="Reynolds N.K."/>
            <person name="Stajich J.E."/>
            <person name="Barry K."/>
            <person name="Grigoriev I.V."/>
            <person name="Crous P."/>
            <person name="Smith M.E."/>
        </authorList>
    </citation>
    <scope>NUCLEOTIDE SEQUENCE</scope>
    <source>
        <strain evidence="6">RSA 567</strain>
    </source>
</reference>
<evidence type="ECO:0000256" key="3">
    <source>
        <dbReference type="ARBA" id="ARBA00023242"/>
    </source>
</evidence>
<evidence type="ECO:0000256" key="2">
    <source>
        <dbReference type="ARBA" id="ARBA00006856"/>
    </source>
</evidence>